<evidence type="ECO:0000313" key="2">
    <source>
        <dbReference type="EMBL" id="MUG72142.1"/>
    </source>
</evidence>
<feature type="region of interest" description="Disordered" evidence="1">
    <location>
        <begin position="57"/>
        <end position="81"/>
    </location>
</feature>
<reference evidence="2 3" key="1">
    <citation type="submission" date="2019-11" db="EMBL/GenBank/DDBJ databases">
        <title>Draft genome sequences of five Paenibacillus species of dairy origin.</title>
        <authorList>
            <person name="Olajide A.M."/>
            <person name="Chen S."/>
            <person name="Lapointe G."/>
        </authorList>
    </citation>
    <scope>NUCLEOTIDE SEQUENCE [LARGE SCALE GENOMIC DNA]</scope>
    <source>
        <strain evidence="2 3">2CS3</strain>
    </source>
</reference>
<keyword evidence="3" id="KW-1185">Reference proteome</keyword>
<dbReference type="Proteomes" id="UP000450917">
    <property type="component" value="Unassembled WGS sequence"/>
</dbReference>
<protein>
    <submittedName>
        <fullName evidence="2">Uncharacterized protein</fullName>
    </submittedName>
</protein>
<comment type="caution">
    <text evidence="2">The sequence shown here is derived from an EMBL/GenBank/DDBJ whole genome shotgun (WGS) entry which is preliminary data.</text>
</comment>
<evidence type="ECO:0000256" key="1">
    <source>
        <dbReference type="SAM" id="MobiDB-lite"/>
    </source>
</evidence>
<evidence type="ECO:0000313" key="3">
    <source>
        <dbReference type="Proteomes" id="UP000450917"/>
    </source>
</evidence>
<accession>A0A7X3CT79</accession>
<organism evidence="2 3">
    <name type="scientific">Paenibacillus validus</name>
    <dbReference type="NCBI Taxonomy" id="44253"/>
    <lineage>
        <taxon>Bacteria</taxon>
        <taxon>Bacillati</taxon>
        <taxon>Bacillota</taxon>
        <taxon>Bacilli</taxon>
        <taxon>Bacillales</taxon>
        <taxon>Paenibacillaceae</taxon>
        <taxon>Paenibacillus</taxon>
    </lineage>
</organism>
<gene>
    <name evidence="2" type="ORF">GNP93_15830</name>
</gene>
<name>A0A7X3CT79_9BACL</name>
<dbReference type="EMBL" id="WNZX01000013">
    <property type="protein sequence ID" value="MUG72142.1"/>
    <property type="molecule type" value="Genomic_DNA"/>
</dbReference>
<dbReference type="AlphaFoldDB" id="A0A7X3CT79"/>
<sequence>MSRLPGLIRNVNEGLDELLVAMDKVHTIWQSAEQMSPVFKQLANVVADVQAAVARPKQKAVRLSRTNGRKRRSGRSRVPRY</sequence>
<proteinExistence type="predicted"/>